<reference evidence="1 2" key="1">
    <citation type="submission" date="2021-07" db="EMBL/GenBank/DDBJ databases">
        <title>Sphingomonas sp.</title>
        <authorList>
            <person name="Feng G."/>
            <person name="Li J."/>
            <person name="Pan M."/>
        </authorList>
    </citation>
    <scope>NUCLEOTIDE SEQUENCE [LARGE SCALE GENOMIC DNA]</scope>
    <source>
        <strain evidence="1 2">RRHST34</strain>
    </source>
</reference>
<accession>A0ABS7BR50</accession>
<dbReference type="RefSeq" id="WP_183919781.1">
    <property type="nucleotide sequence ID" value="NZ_JAHXZN010000005.1"/>
</dbReference>
<name>A0ABS7BR50_9SPHN</name>
<evidence type="ECO:0000313" key="2">
    <source>
        <dbReference type="Proteomes" id="UP000759103"/>
    </source>
</evidence>
<protein>
    <submittedName>
        <fullName evidence="1">Uncharacterized protein</fullName>
    </submittedName>
</protein>
<evidence type="ECO:0000313" key="1">
    <source>
        <dbReference type="EMBL" id="MBW6531995.1"/>
    </source>
</evidence>
<gene>
    <name evidence="1" type="ORF">KZ820_14735</name>
</gene>
<dbReference type="Proteomes" id="UP000759103">
    <property type="component" value="Unassembled WGS sequence"/>
</dbReference>
<proteinExistence type="predicted"/>
<sequence>MSAGAISRPLALALAEELVFASNELNELAYDLGSNGETLRRHMASIQRIDYVTQIQLAVATLLRVEGASDADLGAVTLQDMVDRLRSTLATLEQQAAAA</sequence>
<comment type="caution">
    <text evidence="1">The sequence shown here is derived from an EMBL/GenBank/DDBJ whole genome shotgun (WGS) entry which is preliminary data.</text>
</comment>
<keyword evidence="2" id="KW-1185">Reference proteome</keyword>
<dbReference type="EMBL" id="JAHXZN010000005">
    <property type="protein sequence ID" value="MBW6531995.1"/>
    <property type="molecule type" value="Genomic_DNA"/>
</dbReference>
<organism evidence="1 2">
    <name type="scientific">Sphingomonas citri</name>
    <dbReference type="NCBI Taxonomy" id="2862499"/>
    <lineage>
        <taxon>Bacteria</taxon>
        <taxon>Pseudomonadati</taxon>
        <taxon>Pseudomonadota</taxon>
        <taxon>Alphaproteobacteria</taxon>
        <taxon>Sphingomonadales</taxon>
        <taxon>Sphingomonadaceae</taxon>
        <taxon>Sphingomonas</taxon>
    </lineage>
</organism>